<evidence type="ECO:0000256" key="1">
    <source>
        <dbReference type="SAM" id="MobiDB-lite"/>
    </source>
</evidence>
<dbReference type="RefSeq" id="WP_397077747.1">
    <property type="nucleotide sequence ID" value="NZ_JBITGY010000001.1"/>
</dbReference>
<evidence type="ECO:0000313" key="2">
    <source>
        <dbReference type="EMBL" id="MFI6495937.1"/>
    </source>
</evidence>
<name>A0ABW7YJ66_9ACTN</name>
<sequence length="394" mass="43704">MKLTGRLADVVAARASGGLLGDIKTHLIHEADKPSDRRQDIIHPSEVAHHDWCPRATYYRIRDVRAGHEVKAEQHGVGTLAIFDEGHSIHGKYQGWLRKMGVLKGRWDCQECGHRGVAWPDDPGQCPRCGSVSGVVYGEVPLDAVEQSLIGGHADGMVDDALIEIKSIGIGTIRLDAPELLKKHTHKAINGKNLVDLTGLWDAISRPLPSHLKQANVYLWLAKLLGIPATRMIFLYEFKANQQTKSFEIKLSDRIIKPLLKRSHAIKIGLDAGAPPDRVFEDPKKNPCKSCTWLKECYADNSPEQDGRSGETARGEGSKDSRGNVRAGSSRRRAQQDSQGRDRTRRQRTDGLVLGDERVGELPQHPAGTRTGRREVRRVRTRNSTLRRGPGEKG</sequence>
<protein>
    <recommendedName>
        <fullName evidence="4">PD-(D/E)XK endonuclease-like domain-containing protein</fullName>
    </recommendedName>
</protein>
<feature type="compositionally biased region" description="Basic and acidic residues" evidence="1">
    <location>
        <begin position="305"/>
        <end position="323"/>
    </location>
</feature>
<keyword evidence="3" id="KW-1185">Reference proteome</keyword>
<accession>A0ABW7YJ66</accession>
<evidence type="ECO:0000313" key="3">
    <source>
        <dbReference type="Proteomes" id="UP001612741"/>
    </source>
</evidence>
<dbReference type="Gene3D" id="3.90.320.10">
    <property type="match status" value="1"/>
</dbReference>
<organism evidence="2 3">
    <name type="scientific">Nonomuraea typhae</name>
    <dbReference type="NCBI Taxonomy" id="2603600"/>
    <lineage>
        <taxon>Bacteria</taxon>
        <taxon>Bacillati</taxon>
        <taxon>Actinomycetota</taxon>
        <taxon>Actinomycetes</taxon>
        <taxon>Streptosporangiales</taxon>
        <taxon>Streptosporangiaceae</taxon>
        <taxon>Nonomuraea</taxon>
    </lineage>
</organism>
<dbReference type="Proteomes" id="UP001612741">
    <property type="component" value="Unassembled WGS sequence"/>
</dbReference>
<gene>
    <name evidence="2" type="ORF">ACIBG2_01050</name>
</gene>
<comment type="caution">
    <text evidence="2">The sequence shown here is derived from an EMBL/GenBank/DDBJ whole genome shotgun (WGS) entry which is preliminary data.</text>
</comment>
<reference evidence="2 3" key="1">
    <citation type="submission" date="2024-10" db="EMBL/GenBank/DDBJ databases">
        <title>The Natural Products Discovery Center: Release of the First 8490 Sequenced Strains for Exploring Actinobacteria Biosynthetic Diversity.</title>
        <authorList>
            <person name="Kalkreuter E."/>
            <person name="Kautsar S.A."/>
            <person name="Yang D."/>
            <person name="Bader C.D."/>
            <person name="Teijaro C.N."/>
            <person name="Fluegel L."/>
            <person name="Davis C.M."/>
            <person name="Simpson J.R."/>
            <person name="Lauterbach L."/>
            <person name="Steele A.D."/>
            <person name="Gui C."/>
            <person name="Meng S."/>
            <person name="Li G."/>
            <person name="Viehrig K."/>
            <person name="Ye F."/>
            <person name="Su P."/>
            <person name="Kiefer A.F."/>
            <person name="Nichols A."/>
            <person name="Cepeda A.J."/>
            <person name="Yan W."/>
            <person name="Fan B."/>
            <person name="Jiang Y."/>
            <person name="Adhikari A."/>
            <person name="Zheng C.-J."/>
            <person name="Schuster L."/>
            <person name="Cowan T.M."/>
            <person name="Smanski M.J."/>
            <person name="Chevrette M.G."/>
            <person name="De Carvalho L.P.S."/>
            <person name="Shen B."/>
        </authorList>
    </citation>
    <scope>NUCLEOTIDE SEQUENCE [LARGE SCALE GENOMIC DNA]</scope>
    <source>
        <strain evidence="2 3">NPDC050545</strain>
    </source>
</reference>
<dbReference type="InterPro" id="IPR011604">
    <property type="entry name" value="PDDEXK-like_dom_sf"/>
</dbReference>
<proteinExistence type="predicted"/>
<feature type="region of interest" description="Disordered" evidence="1">
    <location>
        <begin position="301"/>
        <end position="394"/>
    </location>
</feature>
<evidence type="ECO:0008006" key="4">
    <source>
        <dbReference type="Google" id="ProtNLM"/>
    </source>
</evidence>
<dbReference type="EMBL" id="JBITGY010000001">
    <property type="protein sequence ID" value="MFI6495937.1"/>
    <property type="molecule type" value="Genomic_DNA"/>
</dbReference>